<evidence type="ECO:0000313" key="2">
    <source>
        <dbReference type="Proteomes" id="UP000001582"/>
    </source>
</evidence>
<accession>A6UXJ3</accession>
<dbReference type="HOGENOM" id="CLU_3102635_0_0_6"/>
<organism evidence="1 2">
    <name type="scientific">Pseudomonas paraeruginosa (strain DSM 24068 / PA7)</name>
    <name type="common">Pseudomonas aeruginosa (strain PA7)</name>
    <dbReference type="NCBI Taxonomy" id="381754"/>
    <lineage>
        <taxon>Bacteria</taxon>
        <taxon>Pseudomonadati</taxon>
        <taxon>Pseudomonadota</taxon>
        <taxon>Gammaproteobacteria</taxon>
        <taxon>Pseudomonadales</taxon>
        <taxon>Pseudomonadaceae</taxon>
        <taxon>Pseudomonas</taxon>
        <taxon>Pseudomonas paraeruginosa</taxon>
    </lineage>
</organism>
<gene>
    <name evidence="1" type="ordered locus">PSPA7_0131</name>
</gene>
<protein>
    <submittedName>
        <fullName evidence="1">Uncharacterized protein</fullName>
    </submittedName>
</protein>
<proteinExistence type="predicted"/>
<dbReference type="AlphaFoldDB" id="A6UXJ3"/>
<name>A6UXJ3_PSEP7</name>
<dbReference type="KEGG" id="pap:PSPA7_0131"/>
<evidence type="ECO:0000313" key="1">
    <source>
        <dbReference type="EMBL" id="ABR86672.1"/>
    </source>
</evidence>
<reference evidence="1 2" key="1">
    <citation type="submission" date="2007-06" db="EMBL/GenBank/DDBJ databases">
        <authorList>
            <person name="Dodson R.J."/>
            <person name="Harkins D."/>
            <person name="Paulsen I.T."/>
        </authorList>
    </citation>
    <scope>NUCLEOTIDE SEQUENCE [LARGE SCALE GENOMIC DNA]</scope>
    <source>
        <strain evidence="1 2">PA7</strain>
    </source>
</reference>
<dbReference type="Proteomes" id="UP000001582">
    <property type="component" value="Chromosome"/>
</dbReference>
<dbReference type="EMBL" id="CP000744">
    <property type="protein sequence ID" value="ABR86672.1"/>
    <property type="molecule type" value="Genomic_DNA"/>
</dbReference>
<reference evidence="1 2" key="2">
    <citation type="journal article" date="2010" name="PLoS ONE">
        <title>Complete genome sequence of the multiresistant taxonomic outlier Pseudomonas aeruginosa PA7.</title>
        <authorList>
            <person name="Roy P.H."/>
            <person name="Tetu S.G."/>
            <person name="Larouche A."/>
            <person name="Elbourne L."/>
            <person name="Tremblay S."/>
            <person name="Ren Q."/>
            <person name="Dodson R."/>
            <person name="Harkins D."/>
            <person name="Shay R."/>
            <person name="Watkins K."/>
            <person name="Mahamoud Y."/>
            <person name="Paulsen I.T."/>
        </authorList>
    </citation>
    <scope>NUCLEOTIDE SEQUENCE [LARGE SCALE GENOMIC DNA]</scope>
    <source>
        <strain evidence="1 2">PA7</strain>
    </source>
</reference>
<dbReference type="RefSeq" id="WP_011979114.1">
    <property type="nucleotide sequence ID" value="NC_009656.1"/>
</dbReference>
<sequence>MPMILRYLSVSLASALVAGYVALWLANPVPLEQPHAVVRPPLTIEQQGCCR</sequence>